<accession>A0A5B8VKP1</accession>
<keyword evidence="2" id="KW-1185">Reference proteome</keyword>
<dbReference type="SUPFAM" id="SSF51695">
    <property type="entry name" value="PLC-like phosphodiesterases"/>
    <property type="match status" value="1"/>
</dbReference>
<sequence length="298" mass="33616">MQLNKGSYHRDGQKTPRGVSLQPKRAMMNFLKWTKRQLFLFFGGLLLAGCGSSHNSQTHKVDAKPGYTVQNAHSHNDYAQKHFFSEAYNAGFGSMEADIYLVDGQLLVAHNKKDIDKTRTLAAMYLAPLAQKVRQNKGYPYKNHQDQLELLIDLKDAKDSPAYSKAVQLIESYKSLASSRHLRFTFTGNIPSDQKVAGATGAFYFDGVPGRSYSASALKRIYMLSDNFAHYSSWNGTGSMNTKDYQKLLKTVETAHKAGKKIRFWNAPDNPAAWKLMEKLGVDYINTDQIQQLSNYLH</sequence>
<evidence type="ECO:0000313" key="2">
    <source>
        <dbReference type="Proteomes" id="UP000321291"/>
    </source>
</evidence>
<name>A0A5B8VKP1_9BACT</name>
<dbReference type="Pfam" id="PF13653">
    <property type="entry name" value="GDPD_2"/>
    <property type="match status" value="1"/>
</dbReference>
<dbReference type="GO" id="GO:0008081">
    <property type="term" value="F:phosphoric diester hydrolase activity"/>
    <property type="evidence" value="ECO:0007669"/>
    <property type="project" value="InterPro"/>
</dbReference>
<reference evidence="1 2" key="1">
    <citation type="journal article" date="2017" name="Int. J. Syst. Evol. Microbiol.">
        <title>Arachidicoccus ginsenosidivorans sp. nov., with ginsenoside-converting activity isolated from ginseng cultivating soil.</title>
        <authorList>
            <person name="Siddiqi M.Z."/>
            <person name="Aslam Z."/>
            <person name="Im W.T."/>
        </authorList>
    </citation>
    <scope>NUCLEOTIDE SEQUENCE [LARGE SCALE GENOMIC DNA]</scope>
    <source>
        <strain evidence="1 2">Gsoil 809</strain>
    </source>
</reference>
<organism evidence="1 2">
    <name type="scientific">Arachidicoccus ginsenosidivorans</name>
    <dbReference type="NCBI Taxonomy" id="496057"/>
    <lineage>
        <taxon>Bacteria</taxon>
        <taxon>Pseudomonadati</taxon>
        <taxon>Bacteroidota</taxon>
        <taxon>Chitinophagia</taxon>
        <taxon>Chitinophagales</taxon>
        <taxon>Chitinophagaceae</taxon>
        <taxon>Arachidicoccus</taxon>
    </lineage>
</organism>
<dbReference type="EMBL" id="CP042434">
    <property type="protein sequence ID" value="QEC71535.1"/>
    <property type="molecule type" value="Genomic_DNA"/>
</dbReference>
<dbReference type="Gene3D" id="3.20.20.190">
    <property type="entry name" value="Phosphatidylinositol (PI) phosphodiesterase"/>
    <property type="match status" value="1"/>
</dbReference>
<dbReference type="AlphaFoldDB" id="A0A5B8VKP1"/>
<dbReference type="KEGG" id="agi:FSB73_07485"/>
<evidence type="ECO:0000313" key="1">
    <source>
        <dbReference type="EMBL" id="QEC71535.1"/>
    </source>
</evidence>
<dbReference type="InterPro" id="IPR017946">
    <property type="entry name" value="PLC-like_Pdiesterase_TIM-brl"/>
</dbReference>
<dbReference type="GO" id="GO:0006629">
    <property type="term" value="P:lipid metabolic process"/>
    <property type="evidence" value="ECO:0007669"/>
    <property type="project" value="InterPro"/>
</dbReference>
<dbReference type="Proteomes" id="UP000321291">
    <property type="component" value="Chromosome"/>
</dbReference>
<proteinExistence type="predicted"/>
<gene>
    <name evidence="1" type="ORF">FSB73_07485</name>
</gene>
<protein>
    <submittedName>
        <fullName evidence="1">Alkaline phosphatase</fullName>
    </submittedName>
</protein>